<gene>
    <name evidence="1" type="ORF">PDIGIT_LOCUS6577</name>
</gene>
<evidence type="ECO:0000313" key="2">
    <source>
        <dbReference type="Proteomes" id="UP001152607"/>
    </source>
</evidence>
<comment type="caution">
    <text evidence="1">The sequence shown here is derived from an EMBL/GenBank/DDBJ whole genome shotgun (WGS) entry which is preliminary data.</text>
</comment>
<dbReference type="EMBL" id="CAOQHR010000004">
    <property type="protein sequence ID" value="CAI6333535.1"/>
    <property type="molecule type" value="Genomic_DNA"/>
</dbReference>
<reference evidence="1" key="1">
    <citation type="submission" date="2023-01" db="EMBL/GenBank/DDBJ databases">
        <authorList>
            <person name="Van Ghelder C."/>
            <person name="Rancurel C."/>
        </authorList>
    </citation>
    <scope>NUCLEOTIDE SEQUENCE</scope>
    <source>
        <strain evidence="1">CNCM I-4278</strain>
    </source>
</reference>
<proteinExistence type="predicted"/>
<dbReference type="Proteomes" id="UP001152607">
    <property type="component" value="Unassembled WGS sequence"/>
</dbReference>
<protein>
    <submittedName>
        <fullName evidence="1">Uncharacterized protein</fullName>
    </submittedName>
</protein>
<keyword evidence="2" id="KW-1185">Reference proteome</keyword>
<organism evidence="1 2">
    <name type="scientific">Periconia digitata</name>
    <dbReference type="NCBI Taxonomy" id="1303443"/>
    <lineage>
        <taxon>Eukaryota</taxon>
        <taxon>Fungi</taxon>
        <taxon>Dikarya</taxon>
        <taxon>Ascomycota</taxon>
        <taxon>Pezizomycotina</taxon>
        <taxon>Dothideomycetes</taxon>
        <taxon>Pleosporomycetidae</taxon>
        <taxon>Pleosporales</taxon>
        <taxon>Massarineae</taxon>
        <taxon>Periconiaceae</taxon>
        <taxon>Periconia</taxon>
    </lineage>
</organism>
<sequence length="51" mass="5653">MILGVSHVLPIYPYIFMCSHIQSIRINKSYDILSTIADKAHPSTSKNACSS</sequence>
<name>A0A9W4UCK6_9PLEO</name>
<dbReference type="AlphaFoldDB" id="A0A9W4UCK6"/>
<accession>A0A9W4UCK6</accession>
<evidence type="ECO:0000313" key="1">
    <source>
        <dbReference type="EMBL" id="CAI6333535.1"/>
    </source>
</evidence>